<evidence type="ECO:0000256" key="5">
    <source>
        <dbReference type="ARBA" id="ARBA00022692"/>
    </source>
</evidence>
<evidence type="ECO:0000256" key="3">
    <source>
        <dbReference type="ARBA" id="ARBA00009183"/>
    </source>
</evidence>
<dbReference type="Proteomes" id="UP000318141">
    <property type="component" value="Unassembled WGS sequence"/>
</dbReference>
<keyword evidence="9" id="KW-1133">Transmembrane helix</keyword>
<keyword evidence="6" id="KW-0256">Endoplasmic reticulum</keyword>
<sequence length="461" mass="51642">MTAALREDRSSAMAGAAGTATDSGETVDVASLPVCIVGAGSSGVTCAKALKEKGIAFDCFEIGSDIGGMWRYENDNGMSSAYRSLHIDTSRMNLGYADFPIPDRYPDFLSHYEVLEYLEAYADRFGIRSHIRFNTRVDKVEPLGDGSWCVSLADGTQRRYRAVIVANGHLWDPRLPQFDGEFGGEQLHSHYYRSAEPYQGKNVLVVGIGNSAVDIAVDVCKSAKRTFLSTRRSAWIMPKYIMGHPTDRWSAFFSRRLHLPTRATRTLVRWLAYLVTGDQSRVGIPKPAHSIWREHATLSQELIPYCGHGWIRIKPNIRRLEHDHVAFEDGTREPVDVIIHATGYKSSFPFLDRGVFAVDDGKVDLYRRIVPPARPGLFMAGLVQPIGPTIPLVEIQGKWIAAVLANDIALPDPQRMHAEIRAHHDYVSRRFVGSARYTLEVDFRKYARQMFNDIRRGVGGT</sequence>
<evidence type="ECO:0000256" key="11">
    <source>
        <dbReference type="ARBA" id="ARBA00023033"/>
    </source>
</evidence>
<evidence type="ECO:0000256" key="6">
    <source>
        <dbReference type="ARBA" id="ARBA00022824"/>
    </source>
</evidence>
<dbReference type="FunFam" id="3.50.50.60:FF:000159">
    <property type="entry name" value="Dimethylaniline monooxygenase [N-oxide-forming]"/>
    <property type="match status" value="1"/>
</dbReference>
<dbReference type="SUPFAM" id="SSF51905">
    <property type="entry name" value="FAD/NAD(P)-binding domain"/>
    <property type="match status" value="2"/>
</dbReference>
<keyword evidence="12" id="KW-0472">Membrane</keyword>
<keyword evidence="10" id="KW-0560">Oxidoreductase</keyword>
<evidence type="ECO:0000256" key="9">
    <source>
        <dbReference type="ARBA" id="ARBA00022989"/>
    </source>
</evidence>
<comment type="caution">
    <text evidence="13">The sequence shown here is derived from an EMBL/GenBank/DDBJ whole genome shotgun (WGS) entry which is preliminary data.</text>
</comment>
<evidence type="ECO:0000256" key="2">
    <source>
        <dbReference type="ARBA" id="ARBA00004389"/>
    </source>
</evidence>
<dbReference type="GO" id="GO:0050660">
    <property type="term" value="F:flavin adenine dinucleotide binding"/>
    <property type="evidence" value="ECO:0007669"/>
    <property type="project" value="InterPro"/>
</dbReference>
<keyword evidence="7" id="KW-0274">FAD</keyword>
<comment type="subcellular location">
    <subcellularLocation>
        <location evidence="2">Endoplasmic reticulum membrane</location>
        <topology evidence="2">Single-pass membrane protein</topology>
    </subcellularLocation>
</comment>
<reference evidence="13 14" key="1">
    <citation type="submission" date="2019-07" db="EMBL/GenBank/DDBJ databases">
        <title>Genome sequencing of lignin-degrading bacterial isolates.</title>
        <authorList>
            <person name="Gladden J."/>
        </authorList>
    </citation>
    <scope>NUCLEOTIDE SEQUENCE [LARGE SCALE GENOMIC DNA]</scope>
    <source>
        <strain evidence="13 14">J11</strain>
    </source>
</reference>
<evidence type="ECO:0000256" key="10">
    <source>
        <dbReference type="ARBA" id="ARBA00023002"/>
    </source>
</evidence>
<comment type="similarity">
    <text evidence="3">Belongs to the FMO family.</text>
</comment>
<evidence type="ECO:0000313" key="14">
    <source>
        <dbReference type="Proteomes" id="UP000318141"/>
    </source>
</evidence>
<evidence type="ECO:0000313" key="13">
    <source>
        <dbReference type="EMBL" id="TWG78948.1"/>
    </source>
</evidence>
<protein>
    <submittedName>
        <fullName evidence="13">Cation diffusion facilitator CzcD-associated flavoprotein CzcO</fullName>
    </submittedName>
</protein>
<keyword evidence="4" id="KW-0285">Flavoprotein</keyword>
<dbReference type="GO" id="GO:0004499">
    <property type="term" value="F:N,N-dimethylaniline monooxygenase activity"/>
    <property type="evidence" value="ECO:0007669"/>
    <property type="project" value="InterPro"/>
</dbReference>
<evidence type="ECO:0000256" key="12">
    <source>
        <dbReference type="ARBA" id="ARBA00023136"/>
    </source>
</evidence>
<keyword evidence="5" id="KW-0812">Transmembrane</keyword>
<dbReference type="PRINTS" id="PR00370">
    <property type="entry name" value="FMOXYGENASE"/>
</dbReference>
<dbReference type="InterPro" id="IPR036188">
    <property type="entry name" value="FAD/NAD-bd_sf"/>
</dbReference>
<dbReference type="PIRSF" id="PIRSF000332">
    <property type="entry name" value="FMO"/>
    <property type="match status" value="1"/>
</dbReference>
<gene>
    <name evidence="13" type="ORF">L602_000800000170</name>
</gene>
<dbReference type="Pfam" id="PF00743">
    <property type="entry name" value="FMO-like"/>
    <property type="match status" value="1"/>
</dbReference>
<keyword evidence="14" id="KW-1185">Reference proteome</keyword>
<proteinExistence type="inferred from homology"/>
<evidence type="ECO:0000256" key="7">
    <source>
        <dbReference type="ARBA" id="ARBA00022827"/>
    </source>
</evidence>
<dbReference type="InterPro" id="IPR000960">
    <property type="entry name" value="Flavin_mOase"/>
</dbReference>
<comment type="cofactor">
    <cofactor evidence="1">
        <name>FAD</name>
        <dbReference type="ChEBI" id="CHEBI:57692"/>
    </cofactor>
</comment>
<dbReference type="AlphaFoldDB" id="A0A562B1R1"/>
<evidence type="ECO:0000256" key="4">
    <source>
        <dbReference type="ARBA" id="ARBA00022630"/>
    </source>
</evidence>
<dbReference type="InterPro" id="IPR020946">
    <property type="entry name" value="Flavin_mOase-like"/>
</dbReference>
<organism evidence="13 14">
    <name type="scientific">Cupriavidus gilardii J11</name>
    <dbReference type="NCBI Taxonomy" id="936133"/>
    <lineage>
        <taxon>Bacteria</taxon>
        <taxon>Pseudomonadati</taxon>
        <taxon>Pseudomonadota</taxon>
        <taxon>Betaproteobacteria</taxon>
        <taxon>Burkholderiales</taxon>
        <taxon>Burkholderiaceae</taxon>
        <taxon>Cupriavidus</taxon>
    </lineage>
</organism>
<dbReference type="PANTHER" id="PTHR23023">
    <property type="entry name" value="DIMETHYLANILINE MONOOXYGENASE"/>
    <property type="match status" value="1"/>
</dbReference>
<dbReference type="InterPro" id="IPR050346">
    <property type="entry name" value="FMO-like"/>
</dbReference>
<accession>A0A562B1R1</accession>
<name>A0A562B1R1_9BURK</name>
<evidence type="ECO:0000256" key="1">
    <source>
        <dbReference type="ARBA" id="ARBA00001974"/>
    </source>
</evidence>
<evidence type="ECO:0000256" key="8">
    <source>
        <dbReference type="ARBA" id="ARBA00022857"/>
    </source>
</evidence>
<keyword evidence="8" id="KW-0521">NADP</keyword>
<keyword evidence="11" id="KW-0503">Monooxygenase</keyword>
<dbReference type="EMBL" id="VLJN01000066">
    <property type="protein sequence ID" value="TWG78948.1"/>
    <property type="molecule type" value="Genomic_DNA"/>
</dbReference>
<dbReference type="Gene3D" id="3.50.50.60">
    <property type="entry name" value="FAD/NAD(P)-binding domain"/>
    <property type="match status" value="1"/>
</dbReference>
<dbReference type="GO" id="GO:0050661">
    <property type="term" value="F:NADP binding"/>
    <property type="evidence" value="ECO:0007669"/>
    <property type="project" value="InterPro"/>
</dbReference>